<evidence type="ECO:0000256" key="10">
    <source>
        <dbReference type="ARBA" id="ARBA00022989"/>
    </source>
</evidence>
<protein>
    <recommendedName>
        <fullName evidence="4 16">NADH-ubiquinone oxidoreductase chain 4L</fullName>
        <ecNumber evidence="3 16">7.1.1.2</ecNumber>
    </recommendedName>
</protein>
<evidence type="ECO:0000256" key="11">
    <source>
        <dbReference type="ARBA" id="ARBA00023027"/>
    </source>
</evidence>
<evidence type="ECO:0000256" key="6">
    <source>
        <dbReference type="ARBA" id="ARBA00022660"/>
    </source>
</evidence>
<keyword evidence="11 16" id="KW-0520">NAD</keyword>
<keyword evidence="14 16" id="KW-0472">Membrane</keyword>
<keyword evidence="6 16" id="KW-0679">Respiratory chain</keyword>
<evidence type="ECO:0000256" key="3">
    <source>
        <dbReference type="ARBA" id="ARBA00012944"/>
    </source>
</evidence>
<evidence type="ECO:0000256" key="8">
    <source>
        <dbReference type="ARBA" id="ARBA00022967"/>
    </source>
</evidence>
<comment type="catalytic activity">
    <reaction evidence="15 16">
        <text>a ubiquinone + NADH + 5 H(+)(in) = a ubiquinol + NAD(+) + 4 H(+)(out)</text>
        <dbReference type="Rhea" id="RHEA:29091"/>
        <dbReference type="Rhea" id="RHEA-COMP:9565"/>
        <dbReference type="Rhea" id="RHEA-COMP:9566"/>
        <dbReference type="ChEBI" id="CHEBI:15378"/>
        <dbReference type="ChEBI" id="CHEBI:16389"/>
        <dbReference type="ChEBI" id="CHEBI:17976"/>
        <dbReference type="ChEBI" id="CHEBI:57540"/>
        <dbReference type="ChEBI" id="CHEBI:57945"/>
        <dbReference type="EC" id="7.1.1.2"/>
    </reaction>
</comment>
<feature type="transmembrane region" description="Helical" evidence="16">
    <location>
        <begin position="12"/>
        <end position="29"/>
    </location>
</feature>
<geneLocation type="mitochondrion" evidence="17"/>
<comment type="similarity">
    <text evidence="2 16">Belongs to the complex I subunit 4L family.</text>
</comment>
<keyword evidence="13 16" id="KW-0496">Mitochondrion</keyword>
<evidence type="ECO:0000256" key="16">
    <source>
        <dbReference type="RuleBase" id="RU004419"/>
    </source>
</evidence>
<dbReference type="GO" id="GO:0016651">
    <property type="term" value="F:oxidoreductase activity, acting on NAD(P)H"/>
    <property type="evidence" value="ECO:0007669"/>
    <property type="project" value="InterPro"/>
</dbReference>
<evidence type="ECO:0000256" key="13">
    <source>
        <dbReference type="ARBA" id="ARBA00023128"/>
    </source>
</evidence>
<dbReference type="InterPro" id="IPR001133">
    <property type="entry name" value="NADH_UbQ_OxRdtase_chain4L/K"/>
</dbReference>
<keyword evidence="9 16" id="KW-0249">Electron transport</keyword>
<keyword evidence="16" id="KW-0999">Mitochondrion inner membrane</keyword>
<comment type="subcellular location">
    <subcellularLocation>
        <location evidence="16">Mitochondrion inner membrane</location>
        <topology evidence="16">Multi-pass membrane protein</topology>
    </subcellularLocation>
    <subcellularLocation>
        <location evidence="1">Mitochondrion membrane</location>
        <topology evidence="1">Multi-pass membrane protein</topology>
    </subcellularLocation>
</comment>
<evidence type="ECO:0000256" key="2">
    <source>
        <dbReference type="ARBA" id="ARBA00010519"/>
    </source>
</evidence>
<comment type="function">
    <text evidence="16">Core subunit of the mitochondrial membrane respiratory chain NADH dehydrogenase (Complex I) which catalyzes electron transfer from NADH through the respiratory chain, using ubiquinone as an electron acceptor.</text>
</comment>
<dbReference type="EMBL" id="LC222535">
    <property type="protein sequence ID" value="BBB16306.1"/>
    <property type="molecule type" value="Genomic_DNA"/>
</dbReference>
<keyword evidence="8 16" id="KW-1278">Translocase</keyword>
<feature type="transmembrane region" description="Helical" evidence="16">
    <location>
        <begin position="65"/>
        <end position="89"/>
    </location>
</feature>
<dbReference type="PANTHER" id="PTHR11434">
    <property type="entry name" value="NADH-UBIQUINONE OXIDOREDUCTASE SUBUNIT ND4L"/>
    <property type="match status" value="1"/>
</dbReference>
<evidence type="ECO:0000256" key="7">
    <source>
        <dbReference type="ARBA" id="ARBA00022692"/>
    </source>
</evidence>
<keyword evidence="5 16" id="KW-0813">Transport</keyword>
<dbReference type="EC" id="7.1.1.2" evidence="3 16"/>
<name>A0A2Z5UYB4_9EUCA</name>
<organism evidence="17">
    <name type="scientific">Pagurus sp. D20M</name>
    <dbReference type="NCBI Taxonomy" id="1929475"/>
    <lineage>
        <taxon>Eukaryota</taxon>
        <taxon>Metazoa</taxon>
        <taxon>Ecdysozoa</taxon>
        <taxon>Arthropoda</taxon>
        <taxon>Crustacea</taxon>
        <taxon>Multicrustacea</taxon>
        <taxon>Malacostraca</taxon>
        <taxon>Eumalacostraca</taxon>
        <taxon>Eucarida</taxon>
        <taxon>Decapoda</taxon>
        <taxon>Pleocyemata</taxon>
        <taxon>Anomura</taxon>
        <taxon>Paguroidea</taxon>
        <taxon>Paguridae</taxon>
        <taxon>Pagurus</taxon>
    </lineage>
</organism>
<reference evidence="17" key="1">
    <citation type="journal article" date="2017" name="Genetica">
        <title>Molecular phylogeny of ten intertidal hermit crabs of the genus Pagurus inferred from multiple mitochondrial genes, with special emphasis on the evolutionary relationship of Pagurus lanuginosus and Pagurus maculosus.</title>
        <authorList>
            <person name="Sultana Z."/>
            <person name="Asakura A."/>
            <person name="Kinjo S."/>
            <person name="Nozawa M."/>
            <person name="Nakano T."/>
            <person name="Ikeo K."/>
        </authorList>
    </citation>
    <scope>NUCLEOTIDE SEQUENCE</scope>
    <source>
        <strain evidence="17">D20M</strain>
    </source>
</reference>
<dbReference type="GO" id="GO:0030964">
    <property type="term" value="C:NADH dehydrogenase complex"/>
    <property type="evidence" value="ECO:0007669"/>
    <property type="project" value="TreeGrafter"/>
</dbReference>
<dbReference type="Pfam" id="PF00420">
    <property type="entry name" value="Oxidored_q2"/>
    <property type="match status" value="1"/>
</dbReference>
<gene>
    <name evidence="17" type="primary">ND4L</name>
</gene>
<evidence type="ECO:0000256" key="15">
    <source>
        <dbReference type="ARBA" id="ARBA00049551"/>
    </source>
</evidence>
<evidence type="ECO:0000256" key="12">
    <source>
        <dbReference type="ARBA" id="ARBA00023075"/>
    </source>
</evidence>
<dbReference type="Gene3D" id="1.10.287.3510">
    <property type="match status" value="1"/>
</dbReference>
<evidence type="ECO:0000256" key="14">
    <source>
        <dbReference type="ARBA" id="ARBA00023136"/>
    </source>
</evidence>
<dbReference type="GO" id="GO:0005743">
    <property type="term" value="C:mitochondrial inner membrane"/>
    <property type="evidence" value="ECO:0007669"/>
    <property type="project" value="UniProtKB-SubCell"/>
</dbReference>
<evidence type="ECO:0000256" key="9">
    <source>
        <dbReference type="ARBA" id="ARBA00022982"/>
    </source>
</evidence>
<sequence length="105" mass="11854">MKTLLMMILNNGMILVSFFMVFSGLWSFVSYRKHLLNTLLSLEFIMLGIFFFMNSCVSSMGSEIYFVLFFLTLAACEGALGLSLLVSIVRSHGNDYFNSFMVLGC</sequence>
<dbReference type="PANTHER" id="PTHR11434:SF0">
    <property type="entry name" value="NADH-UBIQUINONE OXIDOREDUCTASE CHAIN 4L"/>
    <property type="match status" value="1"/>
</dbReference>
<dbReference type="GO" id="GO:0008137">
    <property type="term" value="F:NADH dehydrogenase (ubiquinone) activity"/>
    <property type="evidence" value="ECO:0007669"/>
    <property type="project" value="UniProtKB-EC"/>
</dbReference>
<dbReference type="GO" id="GO:0042773">
    <property type="term" value="P:ATP synthesis coupled electron transport"/>
    <property type="evidence" value="ECO:0007669"/>
    <property type="project" value="UniProtKB-UniRule"/>
</dbReference>
<evidence type="ECO:0000256" key="1">
    <source>
        <dbReference type="ARBA" id="ARBA00004225"/>
    </source>
</evidence>
<evidence type="ECO:0000256" key="4">
    <source>
        <dbReference type="ARBA" id="ARBA00016612"/>
    </source>
</evidence>
<keyword evidence="7 16" id="KW-0812">Transmembrane</keyword>
<dbReference type="InterPro" id="IPR039428">
    <property type="entry name" value="NUOK/Mnh_C1-like"/>
</dbReference>
<accession>A0A2Z5UYB4</accession>
<evidence type="ECO:0000313" key="17">
    <source>
        <dbReference type="EMBL" id="BBB16306.1"/>
    </source>
</evidence>
<keyword evidence="12 16" id="KW-0830">Ubiquinone</keyword>
<evidence type="ECO:0000256" key="5">
    <source>
        <dbReference type="ARBA" id="ARBA00022448"/>
    </source>
</evidence>
<dbReference type="AlphaFoldDB" id="A0A2Z5UYB4"/>
<feature type="transmembrane region" description="Helical" evidence="16">
    <location>
        <begin position="35"/>
        <end position="53"/>
    </location>
</feature>
<keyword evidence="10 16" id="KW-1133">Transmembrane helix</keyword>
<proteinExistence type="inferred from homology"/>